<reference evidence="17" key="3">
    <citation type="submission" date="2023-11" db="EMBL/GenBank/DDBJ databases">
        <authorList>
            <person name="Kyselkova M."/>
            <person name="Xanthopoulou K."/>
            <person name="Shestivska V."/>
            <person name="Spanelova P."/>
            <person name="Maixnerova M."/>
            <person name="Higgins P.G."/>
            <person name="Nemec A."/>
        </authorList>
    </citation>
    <scope>NUCLEOTIDE SEQUENCE</scope>
    <source>
        <strain evidence="17">ANC 7225</strain>
    </source>
</reference>
<evidence type="ECO:0000313" key="21">
    <source>
        <dbReference type="Proteomes" id="UP001284094"/>
    </source>
</evidence>
<comment type="subcellular location">
    <subcellularLocation>
        <location evidence="1 11">Cell outer membrane</location>
        <topology evidence="1 11">Multi-pass membrane protein</topology>
    </subcellularLocation>
</comment>
<dbReference type="Proteomes" id="UP001284094">
    <property type="component" value="Unassembled WGS sequence"/>
</dbReference>
<evidence type="ECO:0000256" key="13">
    <source>
        <dbReference type="SAM" id="Phobius"/>
    </source>
</evidence>
<dbReference type="Gene3D" id="2.170.130.10">
    <property type="entry name" value="TonB-dependent receptor, plug domain"/>
    <property type="match status" value="1"/>
</dbReference>
<evidence type="ECO:0000256" key="10">
    <source>
        <dbReference type="ARBA" id="ARBA00023237"/>
    </source>
</evidence>
<dbReference type="PROSITE" id="PS52016">
    <property type="entry name" value="TONB_DEPENDENT_REC_3"/>
    <property type="match status" value="1"/>
</dbReference>
<keyword evidence="3 11" id="KW-0813">Transport</keyword>
<evidence type="ECO:0000256" key="4">
    <source>
        <dbReference type="ARBA" id="ARBA00022452"/>
    </source>
</evidence>
<dbReference type="InterPro" id="IPR000531">
    <property type="entry name" value="Beta-barrel_TonB"/>
</dbReference>
<protein>
    <submittedName>
        <fullName evidence="18">TonB-dependent hemoglobin/transferrin/lactoferrin family receptor</fullName>
    </submittedName>
</protein>
<dbReference type="InterPro" id="IPR039426">
    <property type="entry name" value="TonB-dep_rcpt-like"/>
</dbReference>
<evidence type="ECO:0000256" key="7">
    <source>
        <dbReference type="ARBA" id="ARBA00023077"/>
    </source>
</evidence>
<evidence type="ECO:0000259" key="14">
    <source>
        <dbReference type="Pfam" id="PF00593"/>
    </source>
</evidence>
<gene>
    <name evidence="18" type="ORF">GIX10_05165</name>
    <name evidence="17" type="ORF">SKM48_09735</name>
    <name evidence="16" type="ORF">SKM51_04900</name>
</gene>
<evidence type="ECO:0000256" key="5">
    <source>
        <dbReference type="ARBA" id="ARBA00022692"/>
    </source>
</evidence>
<dbReference type="Pfam" id="PF00593">
    <property type="entry name" value="TonB_dep_Rec_b-barrel"/>
    <property type="match status" value="1"/>
</dbReference>
<keyword evidence="9 18" id="KW-0675">Receptor</keyword>
<dbReference type="CDD" id="cd01347">
    <property type="entry name" value="ligand_gated_channel"/>
    <property type="match status" value="1"/>
</dbReference>
<reference evidence="16 20" key="2">
    <citation type="submission" date="2023-11" db="EMBL/GenBank/DDBJ databases">
        <title>The common occurrence of Acinetobacte faecalis in cattle feces and its emended description.</title>
        <authorList>
            <person name="Kyselkova M."/>
            <person name="Xanthopoulou K."/>
            <person name="Shestivska V."/>
            <person name="Spanelova P."/>
            <person name="Maixnerova M."/>
            <person name="Higgins P.G."/>
            <person name="Nemec A."/>
        </authorList>
    </citation>
    <scope>NUCLEOTIDE SEQUENCE [LARGE SCALE GENOMIC DNA]</scope>
    <source>
        <strain evidence="16 20">ANC 7483</strain>
    </source>
</reference>
<evidence type="ECO:0000313" key="18">
    <source>
        <dbReference type="EMBL" id="MTD10837.1"/>
    </source>
</evidence>
<comment type="similarity">
    <text evidence="2">Belongs to the TonB-dependent receptor family. Hemoglobin/haptoglobin binding protein subfamily.</text>
</comment>
<dbReference type="EMBL" id="JAXHPL010000017">
    <property type="protein sequence ID" value="MDY6486538.1"/>
    <property type="molecule type" value="Genomic_DNA"/>
</dbReference>
<evidence type="ECO:0000256" key="9">
    <source>
        <dbReference type="ARBA" id="ARBA00023170"/>
    </source>
</evidence>
<dbReference type="InterPro" id="IPR036942">
    <property type="entry name" value="Beta-barrel_TonB_sf"/>
</dbReference>
<keyword evidence="8 11" id="KW-0472">Membrane</keyword>
<keyword evidence="13" id="KW-1133">Transmembrane helix</keyword>
<evidence type="ECO:0000256" key="8">
    <source>
        <dbReference type="ARBA" id="ARBA00023136"/>
    </source>
</evidence>
<dbReference type="PANTHER" id="PTHR30069:SF29">
    <property type="entry name" value="HEMOGLOBIN AND HEMOGLOBIN-HAPTOGLOBIN-BINDING PROTEIN 1-RELATED"/>
    <property type="match status" value="1"/>
</dbReference>
<dbReference type="GO" id="GO:0015344">
    <property type="term" value="F:siderophore uptake transmembrane transporter activity"/>
    <property type="evidence" value="ECO:0007669"/>
    <property type="project" value="TreeGrafter"/>
</dbReference>
<dbReference type="RefSeq" id="WP_154772455.1">
    <property type="nucleotide sequence ID" value="NZ_JAXHPE010000026.1"/>
</dbReference>
<comment type="caution">
    <text evidence="18">The sequence shown here is derived from an EMBL/GenBank/DDBJ whole genome shotgun (WGS) entry which is preliminary data.</text>
</comment>
<keyword evidence="6" id="KW-0732">Signal</keyword>
<evidence type="ECO:0000313" key="20">
    <source>
        <dbReference type="Proteomes" id="UP001278995"/>
    </source>
</evidence>
<evidence type="ECO:0000256" key="6">
    <source>
        <dbReference type="ARBA" id="ARBA00022729"/>
    </source>
</evidence>
<feature type="domain" description="TonB-dependent receptor-like beta-barrel" evidence="14">
    <location>
        <begin position="254"/>
        <end position="695"/>
    </location>
</feature>
<dbReference type="Pfam" id="PF07715">
    <property type="entry name" value="Plug"/>
    <property type="match status" value="1"/>
</dbReference>
<dbReference type="NCBIfam" id="TIGR01786">
    <property type="entry name" value="TonB-hemlactrns"/>
    <property type="match status" value="1"/>
</dbReference>
<evidence type="ECO:0000256" key="2">
    <source>
        <dbReference type="ARBA" id="ARBA00008143"/>
    </source>
</evidence>
<accession>A0A6L6GEI9</accession>
<dbReference type="SUPFAM" id="SSF56935">
    <property type="entry name" value="Porins"/>
    <property type="match status" value="1"/>
</dbReference>
<evidence type="ECO:0000256" key="12">
    <source>
        <dbReference type="RuleBase" id="RU003357"/>
    </source>
</evidence>
<dbReference type="Gene3D" id="2.40.170.20">
    <property type="entry name" value="TonB-dependent receptor, beta-barrel domain"/>
    <property type="match status" value="1"/>
</dbReference>
<dbReference type="Proteomes" id="UP000473854">
    <property type="component" value="Unassembled WGS sequence"/>
</dbReference>
<evidence type="ECO:0000256" key="1">
    <source>
        <dbReference type="ARBA" id="ARBA00004571"/>
    </source>
</evidence>
<evidence type="ECO:0000313" key="17">
    <source>
        <dbReference type="EMBL" id="MDY6551032.1"/>
    </source>
</evidence>
<sequence length="736" mass="81370">MNTQKFLLKQRYLTICLSVIMGGGFATQIHAKGKESKVSLPAITVYAEHEKQASSLTSINKESLEQTGVQNMADVVKYLPLVKAPFSVYGGGSYMDSPGTSSINIRGLDANRIGLDIDGIDVAEAAISPYIPAASMSKRGAGRDYIEPEMLQSVDIASGTVDASSDGIGGRVSFKNKSPNDYLQNGENFYGAAKAGYSSADDAWLTSVTGAVGNEKVKALVAYAHREGHEIDGNSKTKAFDANWNLDAALASLSWNLNDQHQLNTSLDIYRKTVKTFGIDASASSMFKTDDAVQNQKIERTTFSVEDIYSPSEFVMFDELKTKAWYQKSENRAQTIYNTATYIRDFWNSYDQTSFGLKFDAKKAVANQKLRYGLNFERKEYDSDRYEIRSNGMKPPFSGTYLTASTLDRYALYLSDQFDFEPKGKALSVTPSLRVEHQQYRPEKSGSNIHDRDFTYVAPGLTASYQMTPGNFTYLKYAHGARIPSPMEMGGSYETSNGATYLVMGNSDLKKETSDTFELGLKNDAIDGLKFGLTTFYTKYSDFIDYYNHEDKIPGYFLVYRAENIADAAIWGAEFNAHVDLGHFIDQAHGYSLALVAGKTKGHAKDNNGNKTGMNSVQPEKGSFTFAYDDPNKIYGFGLTTTAVGSKTAGRDVSSLQANSEETKYKKVNGYTVWDLSAYWNINKATKLNVALNNIFDKTYWDYSAVGTLKATDQQTLIDRAAAPGRNVVASVEFKF</sequence>
<dbReference type="EMBL" id="WLYL01000011">
    <property type="protein sequence ID" value="MTD10837.1"/>
    <property type="molecule type" value="Genomic_DNA"/>
</dbReference>
<reference evidence="17 21" key="4">
    <citation type="journal article" date="2024" name="Syst. Appl. Microbiol.">
        <title>Evidence for the occurrence of Acinetobacter faecalis in cattle feces and its emended description.</title>
        <authorList>
            <person name="Kyselkova M."/>
            <person name="Xanthopoulou K."/>
            <person name="Shestivska V."/>
            <person name="Spanelova P."/>
            <person name="Maixnerova M."/>
            <person name="Higgins P.G."/>
            <person name="Nemec A."/>
        </authorList>
    </citation>
    <scope>NUCLEOTIDE SEQUENCE [LARGE SCALE GENOMIC DNA]</scope>
    <source>
        <strain evidence="17 21">ANC 7225</strain>
    </source>
</reference>
<keyword evidence="5 11" id="KW-0812">Transmembrane</keyword>
<dbReference type="GO" id="GO:0009279">
    <property type="term" value="C:cell outer membrane"/>
    <property type="evidence" value="ECO:0007669"/>
    <property type="project" value="UniProtKB-SubCell"/>
</dbReference>
<organism evidence="18 19">
    <name type="scientific">Acinetobacter faecalis</name>
    <dbReference type="NCBI Taxonomy" id="2665161"/>
    <lineage>
        <taxon>Bacteria</taxon>
        <taxon>Pseudomonadati</taxon>
        <taxon>Pseudomonadota</taxon>
        <taxon>Gammaproteobacteria</taxon>
        <taxon>Moraxellales</taxon>
        <taxon>Moraxellaceae</taxon>
        <taxon>Acinetobacter</taxon>
    </lineage>
</organism>
<evidence type="ECO:0000256" key="3">
    <source>
        <dbReference type="ARBA" id="ARBA00022448"/>
    </source>
</evidence>
<evidence type="ECO:0000313" key="16">
    <source>
        <dbReference type="EMBL" id="MDY6486538.1"/>
    </source>
</evidence>
<feature type="domain" description="TonB-dependent receptor plug" evidence="15">
    <location>
        <begin position="50"/>
        <end position="170"/>
    </location>
</feature>
<dbReference type="InterPro" id="IPR010949">
    <property type="entry name" value="TonB_Hb/transfer/lactofer_rcpt"/>
</dbReference>
<proteinExistence type="inferred from homology"/>
<keyword evidence="10 11" id="KW-0998">Cell outer membrane</keyword>
<dbReference type="InterPro" id="IPR037066">
    <property type="entry name" value="Plug_dom_sf"/>
</dbReference>
<reference evidence="18 19" key="1">
    <citation type="submission" date="2019-11" db="EMBL/GenBank/DDBJ databases">
        <authorList>
            <person name="An D."/>
        </authorList>
    </citation>
    <scope>NUCLEOTIDE SEQUENCE [LARGE SCALE GENOMIC DNA]</scope>
    <source>
        <strain evidence="18 19">YIM 103518</strain>
    </source>
</reference>
<feature type="transmembrane region" description="Helical" evidence="13">
    <location>
        <begin position="12"/>
        <end position="31"/>
    </location>
</feature>
<evidence type="ECO:0000313" key="19">
    <source>
        <dbReference type="Proteomes" id="UP000473854"/>
    </source>
</evidence>
<dbReference type="GO" id="GO:0044718">
    <property type="term" value="P:siderophore transmembrane transport"/>
    <property type="evidence" value="ECO:0007669"/>
    <property type="project" value="TreeGrafter"/>
</dbReference>
<dbReference type="InterPro" id="IPR012910">
    <property type="entry name" value="Plug_dom"/>
</dbReference>
<keyword evidence="7 12" id="KW-0798">TonB box</keyword>
<keyword evidence="21" id="KW-1185">Reference proteome</keyword>
<dbReference type="Proteomes" id="UP001278995">
    <property type="component" value="Unassembled WGS sequence"/>
</dbReference>
<keyword evidence="4 11" id="KW-1134">Transmembrane beta strand</keyword>
<name>A0A6L6GEI9_9GAMM</name>
<evidence type="ECO:0000256" key="11">
    <source>
        <dbReference type="PROSITE-ProRule" id="PRU01360"/>
    </source>
</evidence>
<dbReference type="AlphaFoldDB" id="A0A6L6GEI9"/>
<dbReference type="PANTHER" id="PTHR30069">
    <property type="entry name" value="TONB-DEPENDENT OUTER MEMBRANE RECEPTOR"/>
    <property type="match status" value="1"/>
</dbReference>
<dbReference type="EMBL" id="JAXHPO010000045">
    <property type="protein sequence ID" value="MDY6551032.1"/>
    <property type="molecule type" value="Genomic_DNA"/>
</dbReference>
<evidence type="ECO:0000259" key="15">
    <source>
        <dbReference type="Pfam" id="PF07715"/>
    </source>
</evidence>